<evidence type="ECO:0000256" key="1">
    <source>
        <dbReference type="SAM" id="Coils"/>
    </source>
</evidence>
<keyword evidence="1" id="KW-0175">Coiled coil</keyword>
<comment type="caution">
    <text evidence="2">The sequence shown here is derived from an EMBL/GenBank/DDBJ whole genome shotgun (WGS) entry which is preliminary data.</text>
</comment>
<gene>
    <name evidence="2" type="ORF">OMM_09833</name>
</gene>
<reference evidence="3" key="1">
    <citation type="submission" date="2012-11" db="EMBL/GenBank/DDBJ databases">
        <authorList>
            <person name="Lucero-Rivera Y.E."/>
            <person name="Tovar-Ramirez D."/>
        </authorList>
    </citation>
    <scope>NUCLEOTIDE SEQUENCE [LARGE SCALE GENOMIC DNA]</scope>
    <source>
        <strain evidence="3">Araruama</strain>
    </source>
</reference>
<dbReference type="Proteomes" id="UP000189670">
    <property type="component" value="Unassembled WGS sequence"/>
</dbReference>
<dbReference type="AlphaFoldDB" id="A0A1V1P300"/>
<evidence type="ECO:0000313" key="3">
    <source>
        <dbReference type="Proteomes" id="UP000189670"/>
    </source>
</evidence>
<sequence length="131" mass="15751">MYIDSIKYKEGPNTMYSTQKILPKDVLYWTNQWCIKELDQFIKQVILISAQKKSPSFSNQETDLFLKINNGIPFELQQKYNRLINKRDKSELTKNEYKELLRITDKVEQLEAKRIKYLSQLAKLRKQLFQI</sequence>
<proteinExistence type="predicted"/>
<evidence type="ECO:0000313" key="2">
    <source>
        <dbReference type="EMBL" id="ETR69173.1"/>
    </source>
</evidence>
<protein>
    <submittedName>
        <fullName evidence="2">Uncharacterized protein</fullName>
    </submittedName>
</protein>
<dbReference type="EMBL" id="ATBP01000717">
    <property type="protein sequence ID" value="ETR69173.1"/>
    <property type="molecule type" value="Genomic_DNA"/>
</dbReference>
<organism evidence="2 3">
    <name type="scientific">Candidatus Magnetoglobus multicellularis str. Araruama</name>
    <dbReference type="NCBI Taxonomy" id="890399"/>
    <lineage>
        <taxon>Bacteria</taxon>
        <taxon>Pseudomonadati</taxon>
        <taxon>Thermodesulfobacteriota</taxon>
        <taxon>Desulfobacteria</taxon>
        <taxon>Desulfobacterales</taxon>
        <taxon>Desulfobacteraceae</taxon>
        <taxon>Candidatus Magnetoglobus</taxon>
    </lineage>
</organism>
<feature type="coiled-coil region" evidence="1">
    <location>
        <begin position="80"/>
        <end position="127"/>
    </location>
</feature>
<name>A0A1V1P300_9BACT</name>
<accession>A0A1V1P300</accession>